<name>A0A2P8DVJ6_9BACT</name>
<feature type="domain" description="HTH cro/C1-type" evidence="2">
    <location>
        <begin position="16"/>
        <end position="70"/>
    </location>
</feature>
<dbReference type="InterPro" id="IPR050807">
    <property type="entry name" value="TransReg_Diox_bact_type"/>
</dbReference>
<dbReference type="PANTHER" id="PTHR46797:SF1">
    <property type="entry name" value="METHYLPHOSPHONATE SYNTHASE"/>
    <property type="match status" value="1"/>
</dbReference>
<evidence type="ECO:0000256" key="1">
    <source>
        <dbReference type="ARBA" id="ARBA00023125"/>
    </source>
</evidence>
<dbReference type="GO" id="GO:0003677">
    <property type="term" value="F:DNA binding"/>
    <property type="evidence" value="ECO:0007669"/>
    <property type="project" value="UniProtKB-KW"/>
</dbReference>
<dbReference type="PANTHER" id="PTHR46797">
    <property type="entry name" value="HTH-TYPE TRANSCRIPTIONAL REGULATOR"/>
    <property type="match status" value="1"/>
</dbReference>
<evidence type="ECO:0000259" key="2">
    <source>
        <dbReference type="PROSITE" id="PS50943"/>
    </source>
</evidence>
<dbReference type="AlphaFoldDB" id="A0A2P8DVJ6"/>
<dbReference type="Pfam" id="PF01381">
    <property type="entry name" value="HTH_3"/>
    <property type="match status" value="1"/>
</dbReference>
<dbReference type="SMART" id="SM00530">
    <property type="entry name" value="HTH_XRE"/>
    <property type="match status" value="1"/>
</dbReference>
<accession>A0A2P8DVJ6</accession>
<dbReference type="EMBL" id="PYGF01000014">
    <property type="protein sequence ID" value="PSL01242.1"/>
    <property type="molecule type" value="Genomic_DNA"/>
</dbReference>
<dbReference type="GO" id="GO:0003700">
    <property type="term" value="F:DNA-binding transcription factor activity"/>
    <property type="evidence" value="ECO:0007669"/>
    <property type="project" value="TreeGrafter"/>
</dbReference>
<proteinExistence type="predicted"/>
<evidence type="ECO:0000313" key="4">
    <source>
        <dbReference type="Proteomes" id="UP000240708"/>
    </source>
</evidence>
<comment type="caution">
    <text evidence="3">The sequence shown here is derived from an EMBL/GenBank/DDBJ whole genome shotgun (WGS) entry which is preliminary data.</text>
</comment>
<dbReference type="InterPro" id="IPR001387">
    <property type="entry name" value="Cro/C1-type_HTH"/>
</dbReference>
<organism evidence="3 4">
    <name type="scientific">Cecembia rubra</name>
    <dbReference type="NCBI Taxonomy" id="1485585"/>
    <lineage>
        <taxon>Bacteria</taxon>
        <taxon>Pseudomonadati</taxon>
        <taxon>Bacteroidota</taxon>
        <taxon>Cytophagia</taxon>
        <taxon>Cytophagales</taxon>
        <taxon>Cyclobacteriaceae</taxon>
        <taxon>Cecembia</taxon>
    </lineage>
</organism>
<dbReference type="SUPFAM" id="SSF47413">
    <property type="entry name" value="lambda repressor-like DNA-binding domains"/>
    <property type="match status" value="1"/>
</dbReference>
<dbReference type="Gene3D" id="1.10.260.40">
    <property type="entry name" value="lambda repressor-like DNA-binding domains"/>
    <property type="match status" value="1"/>
</dbReference>
<evidence type="ECO:0000313" key="3">
    <source>
        <dbReference type="EMBL" id="PSL01242.1"/>
    </source>
</evidence>
<dbReference type="OrthoDB" id="2902336at2"/>
<dbReference type="CDD" id="cd00093">
    <property type="entry name" value="HTH_XRE"/>
    <property type="match status" value="1"/>
</dbReference>
<dbReference type="GO" id="GO:0005829">
    <property type="term" value="C:cytosol"/>
    <property type="evidence" value="ECO:0007669"/>
    <property type="project" value="TreeGrafter"/>
</dbReference>
<protein>
    <submittedName>
        <fullName evidence="3">Putative transcriptional regulator</fullName>
    </submittedName>
</protein>
<sequence length="73" mass="8573">MEEDLIEFRVKLGNRIKEIRKSKGLTQPQLGSLINKDYQDISRLENGKVNPSAFYIWQISKALKIDIEDIYNF</sequence>
<reference evidence="3 4" key="1">
    <citation type="submission" date="2018-03" db="EMBL/GenBank/DDBJ databases">
        <title>Genomic Encyclopedia of Archaeal and Bacterial Type Strains, Phase II (KMG-II): from individual species to whole genera.</title>
        <authorList>
            <person name="Goeker M."/>
        </authorList>
    </citation>
    <scope>NUCLEOTIDE SEQUENCE [LARGE SCALE GENOMIC DNA]</scope>
    <source>
        <strain evidence="3 4">DSM 28057</strain>
    </source>
</reference>
<keyword evidence="1" id="KW-0238">DNA-binding</keyword>
<dbReference type="Proteomes" id="UP000240708">
    <property type="component" value="Unassembled WGS sequence"/>
</dbReference>
<dbReference type="PROSITE" id="PS50943">
    <property type="entry name" value="HTH_CROC1"/>
    <property type="match status" value="1"/>
</dbReference>
<dbReference type="RefSeq" id="WP_106568737.1">
    <property type="nucleotide sequence ID" value="NZ_PYGF01000014.1"/>
</dbReference>
<gene>
    <name evidence="3" type="ORF">CLV48_11444</name>
</gene>
<keyword evidence="4" id="KW-1185">Reference proteome</keyword>
<dbReference type="InterPro" id="IPR010982">
    <property type="entry name" value="Lambda_DNA-bd_dom_sf"/>
</dbReference>